<dbReference type="GO" id="GO:0005886">
    <property type="term" value="C:plasma membrane"/>
    <property type="evidence" value="ECO:0007669"/>
    <property type="project" value="TreeGrafter"/>
</dbReference>
<dbReference type="NCBIfam" id="TIGR00026">
    <property type="entry name" value="hi_GC_TIGR00026"/>
    <property type="match status" value="1"/>
</dbReference>
<evidence type="ECO:0000313" key="4">
    <source>
        <dbReference type="Proteomes" id="UP000377595"/>
    </source>
</evidence>
<evidence type="ECO:0000256" key="2">
    <source>
        <dbReference type="ARBA" id="ARBA00049106"/>
    </source>
</evidence>
<accession>A0A5M3XY87</accession>
<dbReference type="PANTHER" id="PTHR39428">
    <property type="entry name" value="F420H(2)-DEPENDENT QUINONE REDUCTASE RV1261C"/>
    <property type="match status" value="1"/>
</dbReference>
<dbReference type="GO" id="GO:0070967">
    <property type="term" value="F:coenzyme F420 binding"/>
    <property type="evidence" value="ECO:0007669"/>
    <property type="project" value="TreeGrafter"/>
</dbReference>
<comment type="caution">
    <text evidence="3">The sequence shown here is derived from an EMBL/GenBank/DDBJ whole genome shotgun (WGS) entry which is preliminary data.</text>
</comment>
<evidence type="ECO:0008006" key="5">
    <source>
        <dbReference type="Google" id="ProtNLM"/>
    </source>
</evidence>
<dbReference type="AlphaFoldDB" id="A0A5M3XY87"/>
<dbReference type="Proteomes" id="UP000377595">
    <property type="component" value="Unassembled WGS sequence"/>
</dbReference>
<dbReference type="Pfam" id="PF04075">
    <property type="entry name" value="F420H2_quin_red"/>
    <property type="match status" value="1"/>
</dbReference>
<dbReference type="InterPro" id="IPR004378">
    <property type="entry name" value="F420H2_quin_Rdtase"/>
</dbReference>
<dbReference type="PANTHER" id="PTHR39428:SF1">
    <property type="entry name" value="F420H(2)-DEPENDENT QUINONE REDUCTASE RV1261C"/>
    <property type="match status" value="1"/>
</dbReference>
<comment type="similarity">
    <text evidence="1">Belongs to the F420H(2)-dependent quinone reductase family.</text>
</comment>
<proteinExistence type="inferred from homology"/>
<evidence type="ECO:0000313" key="3">
    <source>
        <dbReference type="EMBL" id="GES26097.1"/>
    </source>
</evidence>
<evidence type="ECO:0000256" key="1">
    <source>
        <dbReference type="ARBA" id="ARBA00008710"/>
    </source>
</evidence>
<dbReference type="Gene3D" id="2.30.110.10">
    <property type="entry name" value="Electron Transport, Fmn-binding Protein, Chain A"/>
    <property type="match status" value="1"/>
</dbReference>
<dbReference type="EMBL" id="BLAF01000079">
    <property type="protein sequence ID" value="GES26097.1"/>
    <property type="molecule type" value="Genomic_DNA"/>
</dbReference>
<organism evidence="3 4">
    <name type="scientific">Acrocarpospora pleiomorpha</name>
    <dbReference type="NCBI Taxonomy" id="90975"/>
    <lineage>
        <taxon>Bacteria</taxon>
        <taxon>Bacillati</taxon>
        <taxon>Actinomycetota</taxon>
        <taxon>Actinomycetes</taxon>
        <taxon>Streptosporangiales</taxon>
        <taxon>Streptosporangiaceae</taxon>
        <taxon>Acrocarpospora</taxon>
    </lineage>
</organism>
<gene>
    <name evidence="3" type="ORF">Aple_089960</name>
</gene>
<sequence>MMAGFLVIISVMDDMRVINTRTIEDFRAARGGGSFAGRQLLLLTTRGRVTGRPHTTPMMYVLDGDHLVVLASNAGATEPPEWYRNLLAQPTVTVEAGAEVYIATARPAEGEERARLWRSITEQYPFFLEHEQKAGRTIPIVTLARVS</sequence>
<dbReference type="InterPro" id="IPR012349">
    <property type="entry name" value="Split_barrel_FMN-bd"/>
</dbReference>
<dbReference type="GO" id="GO:0016491">
    <property type="term" value="F:oxidoreductase activity"/>
    <property type="evidence" value="ECO:0007669"/>
    <property type="project" value="InterPro"/>
</dbReference>
<comment type="catalytic activity">
    <reaction evidence="2">
        <text>oxidized coenzyme F420-(gamma-L-Glu)(n) + a quinol + H(+) = reduced coenzyme F420-(gamma-L-Glu)(n) + a quinone</text>
        <dbReference type="Rhea" id="RHEA:39663"/>
        <dbReference type="Rhea" id="RHEA-COMP:12939"/>
        <dbReference type="Rhea" id="RHEA-COMP:14378"/>
        <dbReference type="ChEBI" id="CHEBI:15378"/>
        <dbReference type="ChEBI" id="CHEBI:24646"/>
        <dbReference type="ChEBI" id="CHEBI:132124"/>
        <dbReference type="ChEBI" id="CHEBI:133980"/>
        <dbReference type="ChEBI" id="CHEBI:139511"/>
    </reaction>
</comment>
<protein>
    <recommendedName>
        <fullName evidence="5">Nitroreductase</fullName>
    </recommendedName>
</protein>
<keyword evidence="4" id="KW-1185">Reference proteome</keyword>
<reference evidence="3 4" key="1">
    <citation type="submission" date="2019-10" db="EMBL/GenBank/DDBJ databases">
        <title>Whole genome shotgun sequence of Acrocarpospora pleiomorpha NBRC 16267.</title>
        <authorList>
            <person name="Ichikawa N."/>
            <person name="Kimura A."/>
            <person name="Kitahashi Y."/>
            <person name="Komaki H."/>
            <person name="Oguchi A."/>
        </authorList>
    </citation>
    <scope>NUCLEOTIDE SEQUENCE [LARGE SCALE GENOMIC DNA]</scope>
    <source>
        <strain evidence="3 4">NBRC 16267</strain>
    </source>
</reference>
<dbReference type="SUPFAM" id="SSF50475">
    <property type="entry name" value="FMN-binding split barrel"/>
    <property type="match status" value="1"/>
</dbReference>
<name>A0A5M3XY87_9ACTN</name>